<comment type="caution">
    <text evidence="1">The sequence shown here is derived from an EMBL/GenBank/DDBJ whole genome shotgun (WGS) entry which is preliminary data.</text>
</comment>
<evidence type="ECO:0000313" key="2">
    <source>
        <dbReference type="Proteomes" id="UP001164250"/>
    </source>
</evidence>
<evidence type="ECO:0000313" key="1">
    <source>
        <dbReference type="EMBL" id="KAJ0085213.1"/>
    </source>
</evidence>
<protein>
    <submittedName>
        <fullName evidence="1">Uncharacterized protein</fullName>
    </submittedName>
</protein>
<accession>A0ACC1AGN4</accession>
<gene>
    <name evidence="1" type="ORF">Patl1_07101</name>
</gene>
<proteinExistence type="predicted"/>
<organism evidence="1 2">
    <name type="scientific">Pistacia atlantica</name>
    <dbReference type="NCBI Taxonomy" id="434234"/>
    <lineage>
        <taxon>Eukaryota</taxon>
        <taxon>Viridiplantae</taxon>
        <taxon>Streptophyta</taxon>
        <taxon>Embryophyta</taxon>
        <taxon>Tracheophyta</taxon>
        <taxon>Spermatophyta</taxon>
        <taxon>Magnoliopsida</taxon>
        <taxon>eudicotyledons</taxon>
        <taxon>Gunneridae</taxon>
        <taxon>Pentapetalae</taxon>
        <taxon>rosids</taxon>
        <taxon>malvids</taxon>
        <taxon>Sapindales</taxon>
        <taxon>Anacardiaceae</taxon>
        <taxon>Pistacia</taxon>
    </lineage>
</organism>
<keyword evidence="2" id="KW-1185">Reference proteome</keyword>
<reference evidence="2" key="1">
    <citation type="journal article" date="2023" name="G3 (Bethesda)">
        <title>Genome assembly and association tests identify interacting loci associated with vigor, precocity, and sex in interspecific pistachio rootstocks.</title>
        <authorList>
            <person name="Palmer W."/>
            <person name="Jacygrad E."/>
            <person name="Sagayaradj S."/>
            <person name="Cavanaugh K."/>
            <person name="Han R."/>
            <person name="Bertier L."/>
            <person name="Beede B."/>
            <person name="Kafkas S."/>
            <person name="Golino D."/>
            <person name="Preece J."/>
            <person name="Michelmore R."/>
        </authorList>
    </citation>
    <scope>NUCLEOTIDE SEQUENCE [LARGE SCALE GENOMIC DNA]</scope>
</reference>
<dbReference type="Proteomes" id="UP001164250">
    <property type="component" value="Chromosome 10"/>
</dbReference>
<name>A0ACC1AGN4_9ROSI</name>
<dbReference type="EMBL" id="CM047906">
    <property type="protein sequence ID" value="KAJ0085213.1"/>
    <property type="molecule type" value="Genomic_DNA"/>
</dbReference>
<sequence length="235" mass="25668">MVVGPWFKKKVIDPLLQILQRGAEPKQLAFSTALGLTLGVFPICGVTVFLCGMAIAVLKSRCHAPSMMLANFIATPIELSLVVPFLRFGEALTGGPHFPLTSDALKRVLTGKASQEVLFSVAHAVNSQIFYSKAELCCMLWSKINSNAHVPEWLTDVSAFVVTMVMGWIVASPFILAALYMIFLPVFKFLLQKFSTVPLSPKKPLLSHSEIKLKTSLMGSGTATRSSPMDTDDDY</sequence>